<proteinExistence type="predicted"/>
<name>A0A841NER9_9FLAO</name>
<reference evidence="1 2" key="1">
    <citation type="submission" date="2020-08" db="EMBL/GenBank/DDBJ databases">
        <title>Functional genomics of gut bacteria from endangered species of beetles.</title>
        <authorList>
            <person name="Carlos-Shanley C."/>
        </authorList>
    </citation>
    <scope>NUCLEOTIDE SEQUENCE [LARGE SCALE GENOMIC DNA]</scope>
    <source>
        <strain evidence="1 2">S00136</strain>
    </source>
</reference>
<sequence length="142" mass="16784">MMLKKIFDFFRNSSPAVEISVFPVTEEKKLSFTENPDIPELPENISYRSTETKIKKRIDDLQQYTEDYKEYCLEKTGNQHILKAKGYKVIDKDTAAETIKISGDAFIFHNEHKILRIESEYFVKYIQQEYNPITKLIENAYD</sequence>
<keyword evidence="2" id="KW-1185">Reference proteome</keyword>
<organism evidence="1 2">
    <name type="scientific">Chryseobacterium shigense</name>
    <dbReference type="NCBI Taxonomy" id="297244"/>
    <lineage>
        <taxon>Bacteria</taxon>
        <taxon>Pseudomonadati</taxon>
        <taxon>Bacteroidota</taxon>
        <taxon>Flavobacteriia</taxon>
        <taxon>Flavobacteriales</taxon>
        <taxon>Weeksellaceae</taxon>
        <taxon>Chryseobacterium group</taxon>
        <taxon>Chryseobacterium</taxon>
    </lineage>
</organism>
<dbReference type="RefSeq" id="WP_184166723.1">
    <property type="nucleotide sequence ID" value="NZ_JACHLC010000005.1"/>
</dbReference>
<gene>
    <name evidence="1" type="ORF">HNP36_003390</name>
</gene>
<dbReference type="Proteomes" id="UP000589738">
    <property type="component" value="Unassembled WGS sequence"/>
</dbReference>
<dbReference type="EMBL" id="JACHLC010000005">
    <property type="protein sequence ID" value="MBB6372298.1"/>
    <property type="molecule type" value="Genomic_DNA"/>
</dbReference>
<protein>
    <submittedName>
        <fullName evidence="1">Uncharacterized protein</fullName>
    </submittedName>
</protein>
<evidence type="ECO:0000313" key="1">
    <source>
        <dbReference type="EMBL" id="MBB6372298.1"/>
    </source>
</evidence>
<comment type="caution">
    <text evidence="1">The sequence shown here is derived from an EMBL/GenBank/DDBJ whole genome shotgun (WGS) entry which is preliminary data.</text>
</comment>
<accession>A0A841NER9</accession>
<evidence type="ECO:0000313" key="2">
    <source>
        <dbReference type="Proteomes" id="UP000589738"/>
    </source>
</evidence>
<dbReference type="AlphaFoldDB" id="A0A841NER9"/>